<dbReference type="GO" id="GO:0006400">
    <property type="term" value="P:tRNA modification"/>
    <property type="evidence" value="ECO:0007669"/>
    <property type="project" value="InterPro"/>
</dbReference>
<evidence type="ECO:0000313" key="8">
    <source>
        <dbReference type="EMBL" id="VAW71045.1"/>
    </source>
</evidence>
<dbReference type="FunFam" id="3.40.50.620:FF:000093">
    <property type="entry name" value="Glutamyl-Q tRNA(Asp) synthetase"/>
    <property type="match status" value="1"/>
</dbReference>
<dbReference type="GO" id="GO:0005829">
    <property type="term" value="C:cytosol"/>
    <property type="evidence" value="ECO:0007669"/>
    <property type="project" value="TreeGrafter"/>
</dbReference>
<keyword evidence="3" id="KW-0547">Nucleotide-binding</keyword>
<protein>
    <submittedName>
        <fullName evidence="8">Glutamyl-Q tRNA(Asp) synthetase</fullName>
    </submittedName>
</protein>
<reference evidence="8" key="1">
    <citation type="submission" date="2018-06" db="EMBL/GenBank/DDBJ databases">
        <authorList>
            <person name="Zhirakovskaya E."/>
        </authorList>
    </citation>
    <scope>NUCLEOTIDE SEQUENCE</scope>
</reference>
<sequence>MTSTPSKYPINYRGRFAPSPTGPLHKGSLVAAVASYLDARAHNGEWLVRMEDVDELRNVKGAAETILHSLEAYGFEWDGSILFQTERTQAYTHALQILQNQQRIYPCTCSRKNLKNKAENNKIETGKLGYIYPGFCAENHFSDVKPGEYAIRIKVPEQDYAFNDRRLNHIRQNLKKDSGDFIIRRRDRLFAYQLAVVVDDAFQNITHVVRGVDLLDSTSRQIFLQQCLSYPELEYAHIPLIIHQNGDKLSKQTGAKSIGDKADIPLLVDCLKFLGQNPPEELSKESLANVWRWAMDNWKLNIC</sequence>
<dbReference type="SUPFAM" id="SSF52374">
    <property type="entry name" value="Nucleotidylyl transferase"/>
    <property type="match status" value="1"/>
</dbReference>
<proteinExistence type="inferred from homology"/>
<dbReference type="GO" id="GO:0005524">
    <property type="term" value="F:ATP binding"/>
    <property type="evidence" value="ECO:0007669"/>
    <property type="project" value="UniProtKB-KW"/>
</dbReference>
<keyword evidence="5" id="KW-0067">ATP-binding</keyword>
<evidence type="ECO:0000256" key="1">
    <source>
        <dbReference type="ARBA" id="ARBA00022598"/>
    </source>
</evidence>
<dbReference type="PRINTS" id="PR00987">
    <property type="entry name" value="TRNASYNTHGLU"/>
</dbReference>
<dbReference type="GO" id="GO:0008270">
    <property type="term" value="F:zinc ion binding"/>
    <property type="evidence" value="ECO:0007669"/>
    <property type="project" value="InterPro"/>
</dbReference>
<name>A0A3B0XRI3_9ZZZZ</name>
<evidence type="ECO:0000256" key="6">
    <source>
        <dbReference type="ARBA" id="ARBA00023146"/>
    </source>
</evidence>
<evidence type="ECO:0000259" key="7">
    <source>
        <dbReference type="Pfam" id="PF00749"/>
    </source>
</evidence>
<dbReference type="PANTHER" id="PTHR43311">
    <property type="entry name" value="GLUTAMATE--TRNA LIGASE"/>
    <property type="match status" value="1"/>
</dbReference>
<dbReference type="NCBIfam" id="NF004314">
    <property type="entry name" value="PRK05710.1-3"/>
    <property type="match status" value="1"/>
</dbReference>
<evidence type="ECO:0000256" key="4">
    <source>
        <dbReference type="ARBA" id="ARBA00022833"/>
    </source>
</evidence>
<keyword evidence="1" id="KW-0436">Ligase</keyword>
<dbReference type="Gene3D" id="3.40.50.620">
    <property type="entry name" value="HUPs"/>
    <property type="match status" value="1"/>
</dbReference>
<feature type="domain" description="Glutamyl/glutaminyl-tRNA synthetase class Ib catalytic" evidence="7">
    <location>
        <begin position="13"/>
        <end position="257"/>
    </location>
</feature>
<dbReference type="EMBL" id="UOFI01000214">
    <property type="protein sequence ID" value="VAW71045.1"/>
    <property type="molecule type" value="Genomic_DNA"/>
</dbReference>
<dbReference type="AlphaFoldDB" id="A0A3B0XRI3"/>
<organism evidence="8">
    <name type="scientific">hydrothermal vent metagenome</name>
    <dbReference type="NCBI Taxonomy" id="652676"/>
    <lineage>
        <taxon>unclassified sequences</taxon>
        <taxon>metagenomes</taxon>
        <taxon>ecological metagenomes</taxon>
    </lineage>
</organism>
<evidence type="ECO:0000256" key="3">
    <source>
        <dbReference type="ARBA" id="ARBA00022741"/>
    </source>
</evidence>
<dbReference type="InterPro" id="IPR000924">
    <property type="entry name" value="Glu/Gln-tRNA-synth"/>
</dbReference>
<keyword evidence="6" id="KW-0030">Aminoacyl-tRNA synthetase</keyword>
<keyword evidence="4" id="KW-0862">Zinc</keyword>
<dbReference type="InterPro" id="IPR014729">
    <property type="entry name" value="Rossmann-like_a/b/a_fold"/>
</dbReference>
<evidence type="ECO:0000256" key="2">
    <source>
        <dbReference type="ARBA" id="ARBA00022723"/>
    </source>
</evidence>
<dbReference type="InterPro" id="IPR020058">
    <property type="entry name" value="Glu/Gln-tRNA-synth_Ib_cat-dom"/>
</dbReference>
<dbReference type="GO" id="GO:0006424">
    <property type="term" value="P:glutamyl-tRNA aminoacylation"/>
    <property type="evidence" value="ECO:0007669"/>
    <property type="project" value="InterPro"/>
</dbReference>
<gene>
    <name evidence="8" type="ORF">MNBD_GAMMA09-121</name>
</gene>
<dbReference type="Pfam" id="PF00749">
    <property type="entry name" value="tRNA-synt_1c"/>
    <property type="match status" value="1"/>
</dbReference>
<keyword evidence="2" id="KW-0479">Metal-binding</keyword>
<dbReference type="GO" id="GO:0004818">
    <property type="term" value="F:glutamate-tRNA ligase activity"/>
    <property type="evidence" value="ECO:0007669"/>
    <property type="project" value="TreeGrafter"/>
</dbReference>
<dbReference type="NCBIfam" id="TIGR03838">
    <property type="entry name" value="queuosine_YadB"/>
    <property type="match status" value="1"/>
</dbReference>
<evidence type="ECO:0000256" key="5">
    <source>
        <dbReference type="ARBA" id="ARBA00022840"/>
    </source>
</evidence>
<dbReference type="PANTHER" id="PTHR43311:SF1">
    <property type="entry name" value="GLUTAMYL-Q TRNA(ASP) SYNTHETASE"/>
    <property type="match status" value="1"/>
</dbReference>
<accession>A0A3B0XRI3</accession>
<dbReference type="InterPro" id="IPR049940">
    <property type="entry name" value="GluQ/Sye"/>
</dbReference>
<dbReference type="HAMAP" id="MF_01428">
    <property type="entry name" value="Glu_Q_tRNA_synth"/>
    <property type="match status" value="1"/>
</dbReference>
<dbReference type="InterPro" id="IPR022380">
    <property type="entry name" value="Glu-Q_tRNA(Asp)_Synthase"/>
</dbReference>